<dbReference type="InterPro" id="IPR025269">
    <property type="entry name" value="SAM-like_dom"/>
</dbReference>
<dbReference type="InterPro" id="IPR050090">
    <property type="entry name" value="Tyrosine_recombinase_XerCD"/>
</dbReference>
<proteinExistence type="inferred from homology"/>
<keyword evidence="2" id="KW-0238">DNA-binding</keyword>
<dbReference type="InterPro" id="IPR010998">
    <property type="entry name" value="Integrase_recombinase_N"/>
</dbReference>
<comment type="caution">
    <text evidence="5">The sequence shown here is derived from an EMBL/GenBank/DDBJ whole genome shotgun (WGS) entry which is preliminary data.</text>
</comment>
<keyword evidence="3" id="KW-0233">DNA recombination</keyword>
<dbReference type="GO" id="GO:0015074">
    <property type="term" value="P:DNA integration"/>
    <property type="evidence" value="ECO:0007669"/>
    <property type="project" value="InterPro"/>
</dbReference>
<dbReference type="InterPro" id="IPR002104">
    <property type="entry name" value="Integrase_catalytic"/>
</dbReference>
<name>A0A4Z0P918_9BACT</name>
<dbReference type="RefSeq" id="WP_135434690.1">
    <property type="nucleotide sequence ID" value="NZ_SRLA01000002.1"/>
</dbReference>
<evidence type="ECO:0000313" key="5">
    <source>
        <dbReference type="EMBL" id="TGE08781.1"/>
    </source>
</evidence>
<dbReference type="CDD" id="cd01185">
    <property type="entry name" value="INTN1_C_like"/>
    <property type="match status" value="1"/>
</dbReference>
<dbReference type="GO" id="GO:0006310">
    <property type="term" value="P:DNA recombination"/>
    <property type="evidence" value="ECO:0007669"/>
    <property type="project" value="UniProtKB-KW"/>
</dbReference>
<organism evidence="5 6">
    <name type="scientific">Hymenobacter fodinae</name>
    <dbReference type="NCBI Taxonomy" id="2510796"/>
    <lineage>
        <taxon>Bacteria</taxon>
        <taxon>Pseudomonadati</taxon>
        <taxon>Bacteroidota</taxon>
        <taxon>Cytophagia</taxon>
        <taxon>Cytophagales</taxon>
        <taxon>Hymenobacteraceae</taxon>
        <taxon>Hymenobacter</taxon>
    </lineage>
</organism>
<protein>
    <recommendedName>
        <fullName evidence="4">Tyr recombinase domain-containing protein</fullName>
    </recommendedName>
</protein>
<dbReference type="InterPro" id="IPR013762">
    <property type="entry name" value="Integrase-like_cat_sf"/>
</dbReference>
<dbReference type="AlphaFoldDB" id="A0A4Z0P918"/>
<feature type="domain" description="Tyr recombinase" evidence="4">
    <location>
        <begin position="221"/>
        <end position="415"/>
    </location>
</feature>
<reference evidence="5 6" key="1">
    <citation type="submission" date="2019-04" db="EMBL/GenBank/DDBJ databases">
        <authorList>
            <person name="Feng G."/>
            <person name="Zhang J."/>
            <person name="Zhu H."/>
        </authorList>
    </citation>
    <scope>NUCLEOTIDE SEQUENCE [LARGE SCALE GENOMIC DNA]</scope>
    <source>
        <strain evidence="5 6">92R-1</strain>
    </source>
</reference>
<dbReference type="Gene3D" id="1.10.150.130">
    <property type="match status" value="1"/>
</dbReference>
<evidence type="ECO:0000256" key="2">
    <source>
        <dbReference type="ARBA" id="ARBA00023125"/>
    </source>
</evidence>
<dbReference type="Pfam" id="PF13102">
    <property type="entry name" value="Phage_int_SAM_5"/>
    <property type="match status" value="1"/>
</dbReference>
<dbReference type="GO" id="GO:0003677">
    <property type="term" value="F:DNA binding"/>
    <property type="evidence" value="ECO:0007669"/>
    <property type="project" value="UniProtKB-KW"/>
</dbReference>
<dbReference type="Proteomes" id="UP000298337">
    <property type="component" value="Unassembled WGS sequence"/>
</dbReference>
<gene>
    <name evidence="5" type="ORF">EU556_13930</name>
</gene>
<dbReference type="InterPro" id="IPR011010">
    <property type="entry name" value="DNA_brk_join_enz"/>
</dbReference>
<dbReference type="PANTHER" id="PTHR30349">
    <property type="entry name" value="PHAGE INTEGRASE-RELATED"/>
    <property type="match status" value="1"/>
</dbReference>
<dbReference type="Pfam" id="PF00589">
    <property type="entry name" value="Phage_integrase"/>
    <property type="match status" value="1"/>
</dbReference>
<dbReference type="PANTHER" id="PTHR30349:SF41">
    <property type="entry name" value="INTEGRASE_RECOMBINASE PROTEIN MJ0367-RELATED"/>
    <property type="match status" value="1"/>
</dbReference>
<dbReference type="EMBL" id="SRLA01000002">
    <property type="protein sequence ID" value="TGE08781.1"/>
    <property type="molecule type" value="Genomic_DNA"/>
</dbReference>
<dbReference type="OrthoDB" id="1098628at2"/>
<evidence type="ECO:0000313" key="6">
    <source>
        <dbReference type="Proteomes" id="UP000298337"/>
    </source>
</evidence>
<comment type="similarity">
    <text evidence="1">Belongs to the 'phage' integrase family.</text>
</comment>
<evidence type="ECO:0000256" key="1">
    <source>
        <dbReference type="ARBA" id="ARBA00008857"/>
    </source>
</evidence>
<accession>A0A4Z0P918</accession>
<sequence length="428" mass="49053">MKLRFYLHSKAANDGRKPVYLSVGIGETRPVRVATGVVVHPHYFNTSAPHIHKNADGATSHNDRLDEIRLLTGRAVRQLEDAGQLSNEALLPKLKEVIAELTGRKSKAGNSRLDELPKEKPLAEQSFRAVYEKWKGEKAGKFSKSYLEKGSQYIDWFEKYDPTITPATVTQSWIDRYTSYLVRDTPLYNNTIHQHINTLRVLMQHAGLVTKWIENDWDHDIEPCYLNQTELEQLMNWEPPTDKRAWQEQKDVFIMRCLTGLRYSDAAALLRPHIKPAVAMNMIRTEQKKTRTAVQIPILPIVQAILDKYSHLPAGQVLPIRSQQITGQRIKEILHAAGIDAPYIRVRYKGTEKHEEILPKWKAAGTHTARHTFGALLARMKLDPIAIKNKMGHKDLKSTMKYTHLEHEDTEKQMLEGWNKLSSGKPEE</sequence>
<evidence type="ECO:0000256" key="3">
    <source>
        <dbReference type="ARBA" id="ARBA00023172"/>
    </source>
</evidence>
<dbReference type="Gene3D" id="1.10.443.10">
    <property type="entry name" value="Intergrase catalytic core"/>
    <property type="match status" value="1"/>
</dbReference>
<dbReference type="SUPFAM" id="SSF56349">
    <property type="entry name" value="DNA breaking-rejoining enzymes"/>
    <property type="match status" value="1"/>
</dbReference>
<dbReference type="PROSITE" id="PS51898">
    <property type="entry name" value="TYR_RECOMBINASE"/>
    <property type="match status" value="1"/>
</dbReference>
<evidence type="ECO:0000259" key="4">
    <source>
        <dbReference type="PROSITE" id="PS51898"/>
    </source>
</evidence>
<keyword evidence="6" id="KW-1185">Reference proteome</keyword>